<dbReference type="Proteomes" id="UP000664699">
    <property type="component" value="Unassembled WGS sequence"/>
</dbReference>
<dbReference type="RefSeq" id="WP_207134652.1">
    <property type="nucleotide sequence ID" value="NZ_JAFLNA010000008.1"/>
</dbReference>
<evidence type="ECO:0000313" key="1">
    <source>
        <dbReference type="EMBL" id="MBO0132210.1"/>
    </source>
</evidence>
<sequence>MPENEILAPNQRKARRKRSLQRQIIGADNADFGYEYQLFVALLELVVVARRWVEGDIGGGSVVRQGRTPVDDVHVTADDHLRVIQVKGGDKVSWEHDLVCALWSEYRIPAQSGSKSIEVCVGSADLRLKMEGNKLTGRSRLTGERHNLHFVEVICVPDQWRFRPYLYPAVFNSLELLTIEDWHDDLMGSVWYYFHRAFVESRYKGDVQAILLEVDRMSRYTTRFPDHLSIPETYHEFVDKLNNNIEQLLFATDGSKLIVSNGDDEELSQRPSVYPLLKYYRALKDKIPETFDEFQAVARTLGR</sequence>
<keyword evidence="2" id="KW-1185">Reference proteome</keyword>
<reference evidence="1 2" key="1">
    <citation type="submission" date="2021-03" db="EMBL/GenBank/DDBJ databases">
        <title>Whole genome sequence of Agrobacterium sp. strain Rnr.</title>
        <authorList>
            <person name="Mafakheri H."/>
            <person name="Taghavi S.M."/>
            <person name="Nemanja K."/>
            <person name="Osdaghi E."/>
        </authorList>
    </citation>
    <scope>NUCLEOTIDE SEQUENCE [LARGE SCALE GENOMIC DNA]</scope>
    <source>
        <strain evidence="1 2">Rnr</strain>
    </source>
</reference>
<comment type="caution">
    <text evidence="1">The sequence shown here is derived from an EMBL/GenBank/DDBJ whole genome shotgun (WGS) entry which is preliminary data.</text>
</comment>
<evidence type="ECO:0000313" key="2">
    <source>
        <dbReference type="Proteomes" id="UP000664699"/>
    </source>
</evidence>
<dbReference type="EMBL" id="JAFLNA010000008">
    <property type="protein sequence ID" value="MBO0132210.1"/>
    <property type="molecule type" value="Genomic_DNA"/>
</dbReference>
<name>A0ABS3EJS1_9HYPH</name>
<organism evidence="1 2">
    <name type="scientific">Agrobacterium burrii</name>
    <dbReference type="NCBI Taxonomy" id="2815339"/>
    <lineage>
        <taxon>Bacteria</taxon>
        <taxon>Pseudomonadati</taxon>
        <taxon>Pseudomonadota</taxon>
        <taxon>Alphaproteobacteria</taxon>
        <taxon>Hyphomicrobiales</taxon>
        <taxon>Rhizobiaceae</taxon>
        <taxon>Rhizobium/Agrobacterium group</taxon>
        <taxon>Agrobacterium</taxon>
        <taxon>Agrobacterium tumefaciens complex</taxon>
    </lineage>
</organism>
<proteinExistence type="predicted"/>
<gene>
    <name evidence="1" type="ORF">JZX89_15865</name>
</gene>
<evidence type="ECO:0008006" key="3">
    <source>
        <dbReference type="Google" id="ProtNLM"/>
    </source>
</evidence>
<accession>A0ABS3EJS1</accession>
<protein>
    <recommendedName>
        <fullName evidence="3">DUF4365 domain-containing protein</fullName>
    </recommendedName>
</protein>